<organism evidence="1">
    <name type="scientific">uncultured marine bacterium 106</name>
    <dbReference type="NCBI Taxonomy" id="257383"/>
    <lineage>
        <taxon>Bacteria</taxon>
        <taxon>environmental samples</taxon>
    </lineage>
</organism>
<accession>Q6SI12</accession>
<name>Q6SI12_9BACT</name>
<gene>
    <name evidence="1" type="ORF">MBMO_EBAC750-01B07.1</name>
</gene>
<dbReference type="AlphaFoldDB" id="Q6SI12"/>
<evidence type="ECO:0000313" key="1">
    <source>
        <dbReference type="EMBL" id="AAR37459.1"/>
    </source>
</evidence>
<protein>
    <submittedName>
        <fullName evidence="1">Uncharacterized protein</fullName>
    </submittedName>
</protein>
<reference evidence="1" key="1">
    <citation type="submission" date="2003-11" db="EMBL/GenBank/DDBJ databases">
        <authorList>
            <person name="Heidelberg J.F."/>
            <person name="Eisen J.A."/>
            <person name="Nelson W.C."/>
            <person name="DeLong E.F."/>
        </authorList>
    </citation>
    <scope>NUCLEOTIDE SEQUENCE</scope>
</reference>
<proteinExistence type="predicted"/>
<dbReference type="EMBL" id="AY458630">
    <property type="protein sequence ID" value="AAR37459.1"/>
    <property type="molecule type" value="Genomic_DNA"/>
</dbReference>
<reference evidence="1" key="2">
    <citation type="submission" date="2003-12" db="EMBL/GenBank/DDBJ databases">
        <title>Monterey Bay Coastal Ocean Microbial Observatory environmental clone sequencing.</title>
        <authorList>
            <person name="DeLong E.F."/>
        </authorList>
    </citation>
    <scope>NUCLEOTIDE SEQUENCE</scope>
</reference>
<sequence>MKGECNLQNFAEDRFQMSHACLFFYNMWIDCFYTKQKLSLIKNGRDCQI</sequence>